<dbReference type="Proteomes" id="UP000289954">
    <property type="component" value="Unassembled WGS sequence"/>
</dbReference>
<keyword evidence="2" id="KW-1133">Transmembrane helix</keyword>
<evidence type="ECO:0000256" key="1">
    <source>
        <dbReference type="SAM" id="MobiDB-lite"/>
    </source>
</evidence>
<evidence type="ECO:0000313" key="3">
    <source>
        <dbReference type="EMBL" id="GCE78353.1"/>
    </source>
</evidence>
<feature type="compositionally biased region" description="Acidic residues" evidence="1">
    <location>
        <begin position="176"/>
        <end position="230"/>
    </location>
</feature>
<feature type="region of interest" description="Disordered" evidence="1">
    <location>
        <begin position="160"/>
        <end position="280"/>
    </location>
</feature>
<gene>
    <name evidence="3" type="ORF">CBZ_34090</name>
</gene>
<sequence length="280" mass="28100">MQPFDPAVLVKAAATFGLGLLVGTVGTVMHRSVPPWGLVLCVLLVLGTGLLARAWAGGFALAGLAGGMFLSVTTLARTGPGGDVLVPGQQGIGWLWVLGALVALIAAALAPRALFRDEPRGERPDREVVVVGAVGYGEGADRTAVDGEDAPDDDLAAVGARRDDLTSDDVASNDAAGDDVTSDDAADDDVADDDVADDDVADDDVADDDVADDDVADDDVADDDVADDDVAKDGVVPFAGPDADVPDLDAGSGAGLDRIAGTAAEGTEPRGQRSDAGSAP</sequence>
<keyword evidence="2" id="KW-0812">Transmembrane</keyword>
<feature type="transmembrane region" description="Helical" evidence="2">
    <location>
        <begin position="35"/>
        <end position="52"/>
    </location>
</feature>
<dbReference type="AlphaFoldDB" id="A0A402DW49"/>
<keyword evidence="2" id="KW-0472">Membrane</keyword>
<keyword evidence="4" id="KW-1185">Reference proteome</keyword>
<protein>
    <submittedName>
        <fullName evidence="3">Uncharacterized protein</fullName>
    </submittedName>
</protein>
<comment type="caution">
    <text evidence="3">The sequence shown here is derived from an EMBL/GenBank/DDBJ whole genome shotgun (WGS) entry which is preliminary data.</text>
</comment>
<feature type="transmembrane region" description="Helical" evidence="2">
    <location>
        <begin position="91"/>
        <end position="110"/>
    </location>
</feature>
<dbReference type="EMBL" id="BIMR01000389">
    <property type="protein sequence ID" value="GCE78353.1"/>
    <property type="molecule type" value="Genomic_DNA"/>
</dbReference>
<name>A0A402DW49_9CELL</name>
<evidence type="ECO:0000313" key="4">
    <source>
        <dbReference type="Proteomes" id="UP000289954"/>
    </source>
</evidence>
<accession>A0A402DW49</accession>
<proteinExistence type="predicted"/>
<organism evidence="3 4">
    <name type="scientific">Cellulomonas biazotea</name>
    <dbReference type="NCBI Taxonomy" id="1709"/>
    <lineage>
        <taxon>Bacteria</taxon>
        <taxon>Bacillati</taxon>
        <taxon>Actinomycetota</taxon>
        <taxon>Actinomycetes</taxon>
        <taxon>Micrococcales</taxon>
        <taxon>Cellulomonadaceae</taxon>
        <taxon>Cellulomonas</taxon>
    </lineage>
</organism>
<feature type="transmembrane region" description="Helical" evidence="2">
    <location>
        <begin position="59"/>
        <end position="79"/>
    </location>
</feature>
<evidence type="ECO:0000256" key="2">
    <source>
        <dbReference type="SAM" id="Phobius"/>
    </source>
</evidence>
<reference evidence="3 4" key="1">
    <citation type="submission" date="2019-01" db="EMBL/GenBank/DDBJ databases">
        <title>Draft genome sequence of Cellulomonas takizawaensis strain TKZ-21.</title>
        <authorList>
            <person name="Yamamura H."/>
            <person name="Hayashi T."/>
            <person name="Hamada M."/>
            <person name="Serisawa Y."/>
            <person name="Matsuyama K."/>
            <person name="Nakagawa Y."/>
            <person name="Otoguro M."/>
            <person name="Yanagida F."/>
            <person name="Hayakawa M."/>
        </authorList>
    </citation>
    <scope>NUCLEOTIDE SEQUENCE [LARGE SCALE GENOMIC DNA]</scope>
    <source>
        <strain evidence="3 4">NBRC12680</strain>
    </source>
</reference>
<feature type="transmembrane region" description="Helical" evidence="2">
    <location>
        <begin position="7"/>
        <end position="29"/>
    </location>
</feature>